<accession>A0AAE2C0L1</accession>
<dbReference type="PANTHER" id="PTHR12460:SF0">
    <property type="entry name" value="CID DOMAIN-CONTAINING PROTEIN-RELATED"/>
    <property type="match status" value="1"/>
</dbReference>
<keyword evidence="1" id="KW-0175">Coiled coil</keyword>
<evidence type="ECO:0000313" key="4">
    <source>
        <dbReference type="Proteomes" id="UP001289374"/>
    </source>
</evidence>
<evidence type="ECO:0000313" key="3">
    <source>
        <dbReference type="EMBL" id="KAK4404657.1"/>
    </source>
</evidence>
<dbReference type="GO" id="GO:0031124">
    <property type="term" value="P:mRNA 3'-end processing"/>
    <property type="evidence" value="ECO:0007669"/>
    <property type="project" value="TreeGrafter"/>
</dbReference>
<name>A0AAE2C0L1_9LAMI</name>
<feature type="compositionally biased region" description="Low complexity" evidence="2">
    <location>
        <begin position="491"/>
        <end position="521"/>
    </location>
</feature>
<evidence type="ECO:0000256" key="1">
    <source>
        <dbReference type="SAM" id="Coils"/>
    </source>
</evidence>
<gene>
    <name evidence="3" type="ORF">Sango_0834300</name>
</gene>
<comment type="caution">
    <text evidence="3">The sequence shown here is derived from an EMBL/GenBank/DDBJ whole genome shotgun (WGS) entry which is preliminary data.</text>
</comment>
<feature type="compositionally biased region" description="Polar residues" evidence="2">
    <location>
        <begin position="412"/>
        <end position="426"/>
    </location>
</feature>
<dbReference type="GO" id="GO:0000993">
    <property type="term" value="F:RNA polymerase II complex binding"/>
    <property type="evidence" value="ECO:0007669"/>
    <property type="project" value="TreeGrafter"/>
</dbReference>
<dbReference type="EMBL" id="JACGWL010000004">
    <property type="protein sequence ID" value="KAK4404657.1"/>
    <property type="molecule type" value="Genomic_DNA"/>
</dbReference>
<dbReference type="AlphaFoldDB" id="A0AAE2C0L1"/>
<dbReference type="PANTHER" id="PTHR12460">
    <property type="entry name" value="CYCLIN-DEPENDENT KINASE INHIBITOR-RELATED PROTEIN"/>
    <property type="match status" value="1"/>
</dbReference>
<reference evidence="3" key="1">
    <citation type="submission" date="2020-06" db="EMBL/GenBank/DDBJ databases">
        <authorList>
            <person name="Li T."/>
            <person name="Hu X."/>
            <person name="Zhang T."/>
            <person name="Song X."/>
            <person name="Zhang H."/>
            <person name="Dai N."/>
            <person name="Sheng W."/>
            <person name="Hou X."/>
            <person name="Wei L."/>
        </authorList>
    </citation>
    <scope>NUCLEOTIDE SEQUENCE</scope>
    <source>
        <strain evidence="3">K16</strain>
        <tissue evidence="3">Leaf</tissue>
    </source>
</reference>
<evidence type="ECO:0000256" key="2">
    <source>
        <dbReference type="SAM" id="MobiDB-lite"/>
    </source>
</evidence>
<sequence length="547" mass="59552">MIGDTTLSEHLHKLVDLKSEQELENLLQLLWQTHKTGLSDPQKSSLQSLLKLHSPGDLELVLASLRSVIRSCVHKNLEGDDIMKLLPPDLPLELHSMLLITLQKHQRQWKGELSQEQVDIWEERKVFGSRGQNLKIELLGKNPSPDQNSSPVNNAKHSNPIKVLKRDANSLRIKLAVGGLPEKILTAFQLVHDEIVNEEAALNKCRDTVSHVREIEKDVLNVSSQGNLPASDVVDNIQQQENMLQQWISQLEKFEAIRVALISQLREALQDQESKVELIRSELLVARGQIEQAANTRLKATSISAAPPSTNQVIVDANFPPALPTNNPTVALPTHPLTSFVNSAISEEESKRAAAAAMAAKLTASTSSAQMLTSVLSSLVAEEAASMTSGLKRPKLEKPMIFPDANNSSGANSGYFPASTQSVSQVNPLQAPFLPPPPPPPLAPPSNSPANQLVQSTMLGLPFGYGPSNLPPPLSSNVGMGFARPGPPPHQAQSQSQPQPQNQQPQSQQLQPPQSQQLPANGGYYRPVGVGFYGQSHQPPTPPIHRQ</sequence>
<feature type="coiled-coil region" evidence="1">
    <location>
        <begin position="237"/>
        <end position="282"/>
    </location>
</feature>
<proteinExistence type="predicted"/>
<reference evidence="3" key="2">
    <citation type="journal article" date="2024" name="Plant">
        <title>Genomic evolution and insights into agronomic trait innovations of Sesamum species.</title>
        <authorList>
            <person name="Miao H."/>
            <person name="Wang L."/>
            <person name="Qu L."/>
            <person name="Liu H."/>
            <person name="Sun Y."/>
            <person name="Le M."/>
            <person name="Wang Q."/>
            <person name="Wei S."/>
            <person name="Zheng Y."/>
            <person name="Lin W."/>
            <person name="Duan Y."/>
            <person name="Cao H."/>
            <person name="Xiong S."/>
            <person name="Wang X."/>
            <person name="Wei L."/>
            <person name="Li C."/>
            <person name="Ma Q."/>
            <person name="Ju M."/>
            <person name="Zhao R."/>
            <person name="Li G."/>
            <person name="Mu C."/>
            <person name="Tian Q."/>
            <person name="Mei H."/>
            <person name="Zhang T."/>
            <person name="Gao T."/>
            <person name="Zhang H."/>
        </authorList>
    </citation>
    <scope>NUCLEOTIDE SEQUENCE</scope>
    <source>
        <strain evidence="3">K16</strain>
    </source>
</reference>
<feature type="region of interest" description="Disordered" evidence="2">
    <location>
        <begin position="464"/>
        <end position="547"/>
    </location>
</feature>
<protein>
    <submittedName>
        <fullName evidence="3">Uncharacterized protein</fullName>
    </submittedName>
</protein>
<organism evidence="3 4">
    <name type="scientific">Sesamum angolense</name>
    <dbReference type="NCBI Taxonomy" id="2727404"/>
    <lineage>
        <taxon>Eukaryota</taxon>
        <taxon>Viridiplantae</taxon>
        <taxon>Streptophyta</taxon>
        <taxon>Embryophyta</taxon>
        <taxon>Tracheophyta</taxon>
        <taxon>Spermatophyta</taxon>
        <taxon>Magnoliopsida</taxon>
        <taxon>eudicotyledons</taxon>
        <taxon>Gunneridae</taxon>
        <taxon>Pentapetalae</taxon>
        <taxon>asterids</taxon>
        <taxon>lamiids</taxon>
        <taxon>Lamiales</taxon>
        <taxon>Pedaliaceae</taxon>
        <taxon>Sesamum</taxon>
    </lineage>
</organism>
<feature type="region of interest" description="Disordered" evidence="2">
    <location>
        <begin position="412"/>
        <end position="452"/>
    </location>
</feature>
<feature type="compositionally biased region" description="Pro residues" evidence="2">
    <location>
        <begin position="433"/>
        <end position="447"/>
    </location>
</feature>
<keyword evidence="4" id="KW-1185">Reference proteome</keyword>
<dbReference type="Proteomes" id="UP001289374">
    <property type="component" value="Unassembled WGS sequence"/>
</dbReference>